<keyword evidence="2" id="KW-0732">Signal</keyword>
<evidence type="ECO:0000313" key="3">
    <source>
        <dbReference type="EMBL" id="AEW97172.1"/>
    </source>
</evidence>
<proteinExistence type="predicted"/>
<feature type="signal peptide" evidence="2">
    <location>
        <begin position="1"/>
        <end position="26"/>
    </location>
</feature>
<evidence type="ECO:0000256" key="2">
    <source>
        <dbReference type="SAM" id="SignalP"/>
    </source>
</evidence>
<feature type="region of interest" description="Disordered" evidence="1">
    <location>
        <begin position="21"/>
        <end position="53"/>
    </location>
</feature>
<evidence type="ECO:0000313" key="4">
    <source>
        <dbReference type="Proteomes" id="UP000007842"/>
    </source>
</evidence>
<dbReference type="RefSeq" id="WP_014145511.1">
    <property type="nucleotide sequence ID" value="NC_016111.1"/>
</dbReference>
<feature type="compositionally biased region" description="Low complexity" evidence="1">
    <location>
        <begin position="21"/>
        <end position="34"/>
    </location>
</feature>
<name>F8JXR6_STREN</name>
<dbReference type="KEGG" id="scy:SCATT_48010"/>
<sequence>MQGKKILIAVAATAAAVTAGTPAATAAPAPAPTAHSGARAPSPDSPTRHALGDPGPGYHKCGYPCVLCDPGCHYGKDPAPANQRASDPAAAPQNTKVPYGLVGAAWNLVDSLLSVPVRH</sequence>
<dbReference type="EMBL" id="CP003219">
    <property type="protein sequence ID" value="AEW97172.1"/>
    <property type="molecule type" value="Genomic_DNA"/>
</dbReference>
<evidence type="ECO:0000256" key="1">
    <source>
        <dbReference type="SAM" id="MobiDB-lite"/>
    </source>
</evidence>
<accession>F8JXR6</accession>
<dbReference type="HOGENOM" id="CLU_2060034_0_0_11"/>
<feature type="chain" id="PRO_5003378973" description="Secreted protein" evidence="2">
    <location>
        <begin position="27"/>
        <end position="119"/>
    </location>
</feature>
<organism evidence="3 4">
    <name type="scientific">Streptantibioticus cattleyicolor (strain ATCC 35852 / DSM 46488 / JCM 4925 / NBRC 14057 / NRRL 8057)</name>
    <name type="common">Streptomyces cattleya</name>
    <dbReference type="NCBI Taxonomy" id="1003195"/>
    <lineage>
        <taxon>Bacteria</taxon>
        <taxon>Bacillati</taxon>
        <taxon>Actinomycetota</taxon>
        <taxon>Actinomycetes</taxon>
        <taxon>Kitasatosporales</taxon>
        <taxon>Streptomycetaceae</taxon>
        <taxon>Streptantibioticus</taxon>
    </lineage>
</organism>
<reference evidence="4" key="1">
    <citation type="submission" date="2011-12" db="EMBL/GenBank/DDBJ databases">
        <title>Complete genome sequence of Streptomyces cattleya strain DSM 46488.</title>
        <authorList>
            <person name="Ou H.-Y."/>
            <person name="Li P."/>
            <person name="Zhao C."/>
            <person name="O'Hagan D."/>
            <person name="Deng Z."/>
        </authorList>
    </citation>
    <scope>NUCLEOTIDE SEQUENCE [LARGE SCALE GENOMIC DNA]</scope>
    <source>
        <strain evidence="4">ATCC 35852 / DSM 46488 / JCM 4925 / NBRC 14057 / NRRL 8057</strain>
    </source>
</reference>
<accession>G8WV88</accession>
<dbReference type="KEGG" id="sct:SCAT_4807"/>
<evidence type="ECO:0008006" key="5">
    <source>
        <dbReference type="Google" id="ProtNLM"/>
    </source>
</evidence>
<protein>
    <recommendedName>
        <fullName evidence="5">Secreted protein</fullName>
    </recommendedName>
</protein>
<keyword evidence="4" id="KW-1185">Reference proteome</keyword>
<dbReference type="Proteomes" id="UP000007842">
    <property type="component" value="Chromosome"/>
</dbReference>
<dbReference type="PATRIC" id="fig|1003195.11.peg.6239"/>
<gene>
    <name evidence="3" type="ordered locus">SCATT_48010</name>
</gene>
<dbReference type="AlphaFoldDB" id="F8JXR6"/>